<dbReference type="RefSeq" id="WP_105353082.1">
    <property type="nucleotide sequence ID" value="NZ_PUIA01000035.1"/>
</dbReference>
<dbReference type="Pfam" id="PF01797">
    <property type="entry name" value="Y1_Tnp"/>
    <property type="match status" value="1"/>
</dbReference>
<dbReference type="Gene3D" id="3.30.70.1290">
    <property type="entry name" value="Transposase IS200-like"/>
    <property type="match status" value="1"/>
</dbReference>
<dbReference type="OrthoDB" id="9815051at2"/>
<evidence type="ECO:0000313" key="3">
    <source>
        <dbReference type="EMBL" id="PQO33373.1"/>
    </source>
</evidence>
<reference evidence="3 4" key="1">
    <citation type="submission" date="2018-02" db="EMBL/GenBank/DDBJ databases">
        <title>Comparative genomes isolates from brazilian mangrove.</title>
        <authorList>
            <person name="Araujo J.E."/>
            <person name="Taketani R.G."/>
            <person name="Silva M.C.P."/>
            <person name="Loureco M.V."/>
            <person name="Andreote F.D."/>
        </authorList>
    </citation>
    <scope>NUCLEOTIDE SEQUENCE [LARGE SCALE GENOMIC DNA]</scope>
    <source>
        <strain evidence="3 4">HEX-2 MGV</strain>
    </source>
</reference>
<feature type="domain" description="Transposase IS200-like" evidence="2">
    <location>
        <begin position="13"/>
        <end position="68"/>
    </location>
</feature>
<proteinExistence type="predicted"/>
<dbReference type="EMBL" id="PUIA01000035">
    <property type="protein sequence ID" value="PQO33373.1"/>
    <property type="molecule type" value="Genomic_DNA"/>
</dbReference>
<dbReference type="SUPFAM" id="SSF143422">
    <property type="entry name" value="Transposase IS200-like"/>
    <property type="match status" value="1"/>
</dbReference>
<dbReference type="AlphaFoldDB" id="A0A2S8FME6"/>
<protein>
    <recommendedName>
        <fullName evidence="2">Transposase IS200-like domain-containing protein</fullName>
    </recommendedName>
</protein>
<organism evidence="3 4">
    <name type="scientific">Blastopirellula marina</name>
    <dbReference type="NCBI Taxonomy" id="124"/>
    <lineage>
        <taxon>Bacteria</taxon>
        <taxon>Pseudomonadati</taxon>
        <taxon>Planctomycetota</taxon>
        <taxon>Planctomycetia</taxon>
        <taxon>Pirellulales</taxon>
        <taxon>Pirellulaceae</taxon>
        <taxon>Blastopirellula</taxon>
    </lineage>
</organism>
<dbReference type="GO" id="GO:0006313">
    <property type="term" value="P:DNA transposition"/>
    <property type="evidence" value="ECO:0007669"/>
    <property type="project" value="InterPro"/>
</dbReference>
<dbReference type="InterPro" id="IPR002686">
    <property type="entry name" value="Transposase_17"/>
</dbReference>
<feature type="region of interest" description="Disordered" evidence="1">
    <location>
        <begin position="69"/>
        <end position="115"/>
    </location>
</feature>
<accession>A0A2S8FME6</accession>
<evidence type="ECO:0000313" key="4">
    <source>
        <dbReference type="Proteomes" id="UP000240009"/>
    </source>
</evidence>
<gene>
    <name evidence="3" type="ORF">C5Y96_11025</name>
</gene>
<dbReference type="PANTHER" id="PTHR34322:SF2">
    <property type="entry name" value="TRANSPOSASE IS200-LIKE DOMAIN-CONTAINING PROTEIN"/>
    <property type="match status" value="1"/>
</dbReference>
<dbReference type="PANTHER" id="PTHR34322">
    <property type="entry name" value="TRANSPOSASE, Y1_TNP DOMAIN-CONTAINING"/>
    <property type="match status" value="1"/>
</dbReference>
<feature type="compositionally biased region" description="Basic and acidic residues" evidence="1">
    <location>
        <begin position="69"/>
        <end position="79"/>
    </location>
</feature>
<comment type="caution">
    <text evidence="3">The sequence shown here is derived from an EMBL/GenBank/DDBJ whole genome shotgun (WGS) entry which is preliminary data.</text>
</comment>
<evidence type="ECO:0000256" key="1">
    <source>
        <dbReference type="SAM" id="MobiDB-lite"/>
    </source>
</evidence>
<dbReference type="GO" id="GO:0004803">
    <property type="term" value="F:transposase activity"/>
    <property type="evidence" value="ECO:0007669"/>
    <property type="project" value="InterPro"/>
</dbReference>
<dbReference type="GO" id="GO:0003677">
    <property type="term" value="F:DNA binding"/>
    <property type="evidence" value="ECO:0007669"/>
    <property type="project" value="InterPro"/>
</dbReference>
<evidence type="ECO:0000259" key="2">
    <source>
        <dbReference type="Pfam" id="PF01797"/>
    </source>
</evidence>
<name>A0A2S8FME6_9BACT</name>
<dbReference type="Proteomes" id="UP000240009">
    <property type="component" value="Unassembled WGS sequence"/>
</dbReference>
<dbReference type="InterPro" id="IPR036515">
    <property type="entry name" value="Transposase_17_sf"/>
</dbReference>
<sequence length="115" mass="13107">MGRPKRADEAGGAYHALNRGNAQATIFEKPEDFNAFERILAEGLSRYPCQLLAYQLMPNHWHLVVRLTADEGSERDPTRHPPRLPAGRPQMDPIDRLPSQSRLDPTPQRPTKENR</sequence>